<name>A0A366KFR1_9BIFI</name>
<dbReference type="Proteomes" id="UP000252345">
    <property type="component" value="Unassembled WGS sequence"/>
</dbReference>
<dbReference type="RefSeq" id="WP_113852753.1">
    <property type="nucleotide sequence ID" value="NZ_PDCH01000001.1"/>
</dbReference>
<reference evidence="1 2" key="1">
    <citation type="submission" date="2017-10" db="EMBL/GenBank/DDBJ databases">
        <title>Bifidobacterium xylocopum sp. nov. and Bifidobacterium aemilianum sp. nov., from the carpenter bee (Xylocopa violacea) digestive tract.</title>
        <authorList>
            <person name="Alberoni D."/>
            <person name="Baffoni L."/>
            <person name="Di Gioia D."/>
            <person name="Gaggia F."/>
            <person name="Biavati B."/>
        </authorList>
    </citation>
    <scope>NUCLEOTIDE SEQUENCE [LARGE SCALE GENOMIC DNA]</scope>
    <source>
        <strain evidence="1 2">XV2</strain>
    </source>
</reference>
<keyword evidence="2" id="KW-1185">Reference proteome</keyword>
<proteinExistence type="predicted"/>
<dbReference type="EMBL" id="PDCH01000001">
    <property type="protein sequence ID" value="RBQ00093.1"/>
    <property type="molecule type" value="Genomic_DNA"/>
</dbReference>
<sequence length="85" mass="9156">MAHLNTTVILVVILAMVVLPFPVPSICATSKRRYHAPGDDPSERMAGSEQVRLLLQPGAGTPYCLHDFEPGLVEGAIQSFLADKP</sequence>
<accession>A0A366KFR1</accession>
<evidence type="ECO:0000313" key="1">
    <source>
        <dbReference type="EMBL" id="RBQ00093.1"/>
    </source>
</evidence>
<dbReference type="AlphaFoldDB" id="A0A366KFR1"/>
<protein>
    <submittedName>
        <fullName evidence="1">Uncharacterized protein</fullName>
    </submittedName>
</protein>
<evidence type="ECO:0000313" key="2">
    <source>
        <dbReference type="Proteomes" id="UP000252345"/>
    </source>
</evidence>
<gene>
    <name evidence="1" type="ORF">CRD59_01140</name>
</gene>
<comment type="caution">
    <text evidence="1">The sequence shown here is derived from an EMBL/GenBank/DDBJ whole genome shotgun (WGS) entry which is preliminary data.</text>
</comment>
<organism evidence="1 2">
    <name type="scientific">Bifidobacterium xylocopae</name>
    <dbReference type="NCBI Taxonomy" id="2493119"/>
    <lineage>
        <taxon>Bacteria</taxon>
        <taxon>Bacillati</taxon>
        <taxon>Actinomycetota</taxon>
        <taxon>Actinomycetes</taxon>
        <taxon>Bifidobacteriales</taxon>
        <taxon>Bifidobacteriaceae</taxon>
        <taxon>Bifidobacterium</taxon>
    </lineage>
</organism>